<protein>
    <submittedName>
        <fullName evidence="1">Uncharacterized protein</fullName>
    </submittedName>
</protein>
<name>A0A022WAG5_TRIRU</name>
<sequence>MPLKSPNSKSLEILIPSSAPILMIRNASFLYISGRYRDKQLVTDRPPFRCSSLHSLLFLTPTQIISGSFSILSHLLNKKGQYSLRLPAIVPSKMLESCWVKTGSASSSFGRN</sequence>
<organism evidence="1">
    <name type="scientific">Trichophyton rubrum CBS 288.86</name>
    <dbReference type="NCBI Taxonomy" id="1215330"/>
    <lineage>
        <taxon>Eukaryota</taxon>
        <taxon>Fungi</taxon>
        <taxon>Dikarya</taxon>
        <taxon>Ascomycota</taxon>
        <taxon>Pezizomycotina</taxon>
        <taxon>Eurotiomycetes</taxon>
        <taxon>Eurotiomycetidae</taxon>
        <taxon>Onygenales</taxon>
        <taxon>Arthrodermataceae</taxon>
        <taxon>Trichophyton</taxon>
    </lineage>
</organism>
<proteinExistence type="predicted"/>
<accession>A0A022WAG5</accession>
<dbReference type="AlphaFoldDB" id="A0A022WAG5"/>
<dbReference type="HOGENOM" id="CLU_2147674_0_0_1"/>
<gene>
    <name evidence="1" type="ORF">H103_02004</name>
</gene>
<dbReference type="Proteomes" id="UP000023758">
    <property type="component" value="Unassembled WGS sequence"/>
</dbReference>
<dbReference type="EMBL" id="KK207751">
    <property type="protein sequence ID" value="EZF55367.1"/>
    <property type="molecule type" value="Genomic_DNA"/>
</dbReference>
<evidence type="ECO:0000313" key="1">
    <source>
        <dbReference type="EMBL" id="EZF55367.1"/>
    </source>
</evidence>
<reference evidence="1" key="1">
    <citation type="submission" date="2014-02" db="EMBL/GenBank/DDBJ databases">
        <title>The Genome Sequence of Trichophyton rubrum (morphotype fischeri) CBS 288.86.</title>
        <authorList>
            <consortium name="The Broad Institute Genomics Platform"/>
            <person name="Cuomo C.A."/>
            <person name="White T.C."/>
            <person name="Graser Y."/>
            <person name="Martinez-Rossi N."/>
            <person name="Heitman J."/>
            <person name="Young S.K."/>
            <person name="Zeng Q."/>
            <person name="Gargeya S."/>
            <person name="Abouelleil A."/>
            <person name="Alvarado L."/>
            <person name="Chapman S.B."/>
            <person name="Gainer-Dewar J."/>
            <person name="Goldberg J."/>
            <person name="Griggs A."/>
            <person name="Gujja S."/>
            <person name="Hansen M."/>
            <person name="Howarth C."/>
            <person name="Imamovic A."/>
            <person name="Larimer J."/>
            <person name="Martinez D."/>
            <person name="Murphy C."/>
            <person name="Pearson M.D."/>
            <person name="Persinoti G."/>
            <person name="Poon T."/>
            <person name="Priest M."/>
            <person name="Roberts A.D."/>
            <person name="Saif S."/>
            <person name="Shea T.D."/>
            <person name="Sykes S.N."/>
            <person name="Wortman J."/>
            <person name="Nusbaum C."/>
            <person name="Birren B."/>
        </authorList>
    </citation>
    <scope>NUCLEOTIDE SEQUENCE [LARGE SCALE GENOMIC DNA]</scope>
    <source>
        <strain evidence="1">CBS 288.86</strain>
    </source>
</reference>